<evidence type="ECO:0000313" key="2">
    <source>
        <dbReference type="Proteomes" id="UP000287171"/>
    </source>
</evidence>
<dbReference type="Proteomes" id="UP000287171">
    <property type="component" value="Unassembled WGS sequence"/>
</dbReference>
<sequence>MSEKLLARLVLDLVVKQYMTDVCPGRKNQEVSTEKLLALAFGEMLLDPESGKFLIFTNELLSHLPPGIET</sequence>
<reference evidence="2" key="1">
    <citation type="submission" date="2018-12" db="EMBL/GenBank/DDBJ databases">
        <title>Tengunoibacter tsumagoiensis gen. nov., sp. nov., Dictyobacter kobayashii sp. nov., D. alpinus sp. nov., and D. joshuensis sp. nov. and description of Dictyobacteraceae fam. nov. within the order Ktedonobacterales isolated from Tengu-no-mugimeshi.</title>
        <authorList>
            <person name="Wang C.M."/>
            <person name="Zheng Y."/>
            <person name="Sakai Y."/>
            <person name="Toyoda A."/>
            <person name="Minakuchi Y."/>
            <person name="Abe K."/>
            <person name="Yokota A."/>
            <person name="Yabe S."/>
        </authorList>
    </citation>
    <scope>NUCLEOTIDE SEQUENCE [LARGE SCALE GENOMIC DNA]</scope>
    <source>
        <strain evidence="2">Uno16</strain>
    </source>
</reference>
<dbReference type="EMBL" id="BIFT01000001">
    <property type="protein sequence ID" value="GCE27881.1"/>
    <property type="molecule type" value="Genomic_DNA"/>
</dbReference>
<dbReference type="AlphaFoldDB" id="A0A402B928"/>
<accession>A0A402B928</accession>
<protein>
    <submittedName>
        <fullName evidence="1">Uncharacterized protein</fullName>
    </submittedName>
</protein>
<keyword evidence="2" id="KW-1185">Reference proteome</keyword>
<comment type="caution">
    <text evidence="1">The sequence shown here is derived from an EMBL/GenBank/DDBJ whole genome shotgun (WGS) entry which is preliminary data.</text>
</comment>
<proteinExistence type="predicted"/>
<gene>
    <name evidence="1" type="ORF">KDA_33650</name>
</gene>
<organism evidence="1 2">
    <name type="scientific">Dictyobacter alpinus</name>
    <dbReference type="NCBI Taxonomy" id="2014873"/>
    <lineage>
        <taxon>Bacteria</taxon>
        <taxon>Bacillati</taxon>
        <taxon>Chloroflexota</taxon>
        <taxon>Ktedonobacteria</taxon>
        <taxon>Ktedonobacterales</taxon>
        <taxon>Dictyobacteraceae</taxon>
        <taxon>Dictyobacter</taxon>
    </lineage>
</organism>
<dbReference type="RefSeq" id="WP_126628162.1">
    <property type="nucleotide sequence ID" value="NZ_BIFT01000001.1"/>
</dbReference>
<name>A0A402B928_9CHLR</name>
<evidence type="ECO:0000313" key="1">
    <source>
        <dbReference type="EMBL" id="GCE27881.1"/>
    </source>
</evidence>